<dbReference type="RefSeq" id="XP_033679594.1">
    <property type="nucleotide sequence ID" value="XM_033833791.1"/>
</dbReference>
<name>A0A6A6I4Q3_9PLEO</name>
<reference evidence="3" key="1">
    <citation type="journal article" date="2020" name="Stud. Mycol.">
        <title>101 Dothideomycetes genomes: a test case for predicting lifestyles and emergence of pathogens.</title>
        <authorList>
            <person name="Haridas S."/>
            <person name="Albert R."/>
            <person name="Binder M."/>
            <person name="Bloem J."/>
            <person name="Labutti K."/>
            <person name="Salamov A."/>
            <person name="Andreopoulos B."/>
            <person name="Baker S."/>
            <person name="Barry K."/>
            <person name="Bills G."/>
            <person name="Bluhm B."/>
            <person name="Cannon C."/>
            <person name="Castanera R."/>
            <person name="Culley D."/>
            <person name="Daum C."/>
            <person name="Ezra D."/>
            <person name="Gonzalez J."/>
            <person name="Henrissat B."/>
            <person name="Kuo A."/>
            <person name="Liang C."/>
            <person name="Lipzen A."/>
            <person name="Lutzoni F."/>
            <person name="Magnuson J."/>
            <person name="Mondo S."/>
            <person name="Nolan M."/>
            <person name="Ohm R."/>
            <person name="Pangilinan J."/>
            <person name="Park H.-J."/>
            <person name="Ramirez L."/>
            <person name="Alfaro M."/>
            <person name="Sun H."/>
            <person name="Tritt A."/>
            <person name="Yoshinaga Y."/>
            <person name="Zwiers L.-H."/>
            <person name="Turgeon B."/>
            <person name="Goodwin S."/>
            <person name="Spatafora J."/>
            <person name="Crous P."/>
            <person name="Grigoriev I."/>
        </authorList>
    </citation>
    <scope>NUCLEOTIDE SEQUENCE</scope>
    <source>
        <strain evidence="3">CBS 122368</strain>
    </source>
</reference>
<dbReference type="Gene3D" id="3.30.760.10">
    <property type="entry name" value="RNA Cap, Translation Initiation Factor Eif4e"/>
    <property type="match status" value="1"/>
</dbReference>
<dbReference type="PANTHER" id="PTHR31977:SF1">
    <property type="entry name" value="UPF0696 PROTEIN C11ORF68"/>
    <property type="match status" value="1"/>
</dbReference>
<evidence type="ECO:0000313" key="3">
    <source>
        <dbReference type="EMBL" id="KAF2244590.1"/>
    </source>
</evidence>
<evidence type="ECO:0000256" key="2">
    <source>
        <dbReference type="SAM" id="MobiDB-lite"/>
    </source>
</evidence>
<gene>
    <name evidence="3" type="ORF">BU26DRAFT_568605</name>
</gene>
<feature type="region of interest" description="Disordered" evidence="2">
    <location>
        <begin position="293"/>
        <end position="321"/>
    </location>
</feature>
<dbReference type="EMBL" id="ML987202">
    <property type="protein sequence ID" value="KAF2244590.1"/>
    <property type="molecule type" value="Genomic_DNA"/>
</dbReference>
<dbReference type="AlphaFoldDB" id="A0A6A6I4Q3"/>
<organism evidence="3 4">
    <name type="scientific">Trematosphaeria pertusa</name>
    <dbReference type="NCBI Taxonomy" id="390896"/>
    <lineage>
        <taxon>Eukaryota</taxon>
        <taxon>Fungi</taxon>
        <taxon>Dikarya</taxon>
        <taxon>Ascomycota</taxon>
        <taxon>Pezizomycotina</taxon>
        <taxon>Dothideomycetes</taxon>
        <taxon>Pleosporomycetidae</taxon>
        <taxon>Pleosporales</taxon>
        <taxon>Massarineae</taxon>
        <taxon>Trematosphaeriaceae</taxon>
        <taxon>Trematosphaeria</taxon>
    </lineage>
</organism>
<proteinExistence type="inferred from homology"/>
<dbReference type="InterPro" id="IPR023398">
    <property type="entry name" value="TIF_eIF4e-like"/>
</dbReference>
<dbReference type="OrthoDB" id="10067381at2759"/>
<dbReference type="InterPro" id="IPR015034">
    <property type="entry name" value="Bles03"/>
</dbReference>
<accession>A0A6A6I4Q3</accession>
<keyword evidence="4" id="KW-1185">Reference proteome</keyword>
<evidence type="ECO:0000313" key="4">
    <source>
        <dbReference type="Proteomes" id="UP000800094"/>
    </source>
</evidence>
<dbReference type="SUPFAM" id="SSF55418">
    <property type="entry name" value="eIF4e-like"/>
    <property type="match status" value="1"/>
</dbReference>
<comment type="similarity">
    <text evidence="1">Belongs to the UPF0696 family.</text>
</comment>
<dbReference type="Proteomes" id="UP000800094">
    <property type="component" value="Unassembled WGS sequence"/>
</dbReference>
<dbReference type="Pfam" id="PF08939">
    <property type="entry name" value="Bles03"/>
    <property type="match status" value="1"/>
</dbReference>
<sequence length="321" mass="36274">MEVEELVSGEGWISDDSSFYGDEDEQERLLSLCEDYRPKPFWTTHQKDLNVVIAKKRTMPPAELFNPGEGQIDHWQLGESTDDFVKRLPPLTTSVMTHEWIWVNSPYPQSHRKSGPFRTVEFKSRGSQLLVQSLQTRNDIQTKGAWKAKGMITRMLNQESKLLQQRITDLAVETNVLSGKWMLFPEVEDMTRVWRLVVEGVIHGRLGSTAKVAPDNGGAGARLICVYTKDYRDKEDILRVLRELVSMGVAGTGRPIYYKTDPYTLLGIYQNSAAEYGLQASLYSSQKMLAEAGLPRSAPPPRKQQSTLSGIFKSPDSMDVD</sequence>
<evidence type="ECO:0000256" key="1">
    <source>
        <dbReference type="ARBA" id="ARBA00010568"/>
    </source>
</evidence>
<dbReference type="PANTHER" id="PTHR31977">
    <property type="entry name" value="UPF0696 PROTEIN C11ORF68"/>
    <property type="match status" value="1"/>
</dbReference>
<dbReference type="GeneID" id="54587121"/>
<protein>
    <submittedName>
        <fullName evidence="3">DUF1917-domain-containing protein</fullName>
    </submittedName>
</protein>